<dbReference type="Proteomes" id="UP001524944">
    <property type="component" value="Unassembled WGS sequence"/>
</dbReference>
<evidence type="ECO:0000313" key="2">
    <source>
        <dbReference type="EMBL" id="MCR6545290.1"/>
    </source>
</evidence>
<sequence length="108" mass="11728">MDSGIIILILALGGTNFLIRFLPAAFLNKITLPKVVEEWLSYVPVATMAALVVPEIFQGNGQVIYFSLHNFNLLSALPTIFVAAKTRNLGYTLGVGIGTMALLNMFAR</sequence>
<feature type="transmembrane region" description="Helical" evidence="1">
    <location>
        <begin position="39"/>
        <end position="57"/>
    </location>
</feature>
<feature type="transmembrane region" description="Helical" evidence="1">
    <location>
        <begin position="6"/>
        <end position="27"/>
    </location>
</feature>
<gene>
    <name evidence="2" type="ORF">NVS47_07135</name>
</gene>
<reference evidence="2 3" key="1">
    <citation type="submission" date="2022-08" db="EMBL/GenBank/DDBJ databases">
        <title>Proteogenomics of the novel Dehalobacterium formicoaceticum strain EZ94 highlights a key role of methyltransferases during anaerobic dichloromethane degradation.</title>
        <authorList>
            <person name="Wasmund K."/>
        </authorList>
    </citation>
    <scope>NUCLEOTIDE SEQUENCE [LARGE SCALE GENOMIC DNA]</scope>
    <source>
        <strain evidence="2 3">EZ94</strain>
    </source>
</reference>
<organism evidence="2 3">
    <name type="scientific">Dehalobacterium formicoaceticum</name>
    <dbReference type="NCBI Taxonomy" id="51515"/>
    <lineage>
        <taxon>Bacteria</taxon>
        <taxon>Bacillati</taxon>
        <taxon>Bacillota</taxon>
        <taxon>Clostridia</taxon>
        <taxon>Eubacteriales</taxon>
        <taxon>Peptococcaceae</taxon>
        <taxon>Dehalobacterium</taxon>
    </lineage>
</organism>
<name>A0ABT1Y567_9FIRM</name>
<keyword evidence="1" id="KW-0472">Membrane</keyword>
<feature type="transmembrane region" description="Helical" evidence="1">
    <location>
        <begin position="89"/>
        <end position="107"/>
    </location>
</feature>
<evidence type="ECO:0000313" key="3">
    <source>
        <dbReference type="Proteomes" id="UP001524944"/>
    </source>
</evidence>
<comment type="caution">
    <text evidence="2">The sequence shown here is derived from an EMBL/GenBank/DDBJ whole genome shotgun (WGS) entry which is preliminary data.</text>
</comment>
<dbReference type="Pfam" id="PF05437">
    <property type="entry name" value="AzlD"/>
    <property type="match status" value="1"/>
</dbReference>
<feature type="transmembrane region" description="Helical" evidence="1">
    <location>
        <begin position="63"/>
        <end position="82"/>
    </location>
</feature>
<dbReference type="EMBL" id="JANPWE010000003">
    <property type="protein sequence ID" value="MCR6545290.1"/>
    <property type="molecule type" value="Genomic_DNA"/>
</dbReference>
<accession>A0ABT1Y567</accession>
<proteinExistence type="predicted"/>
<keyword evidence="1" id="KW-1133">Transmembrane helix</keyword>
<dbReference type="RefSeq" id="WP_257912942.1">
    <property type="nucleotide sequence ID" value="NZ_JANPWE010000003.1"/>
</dbReference>
<keyword evidence="3" id="KW-1185">Reference proteome</keyword>
<dbReference type="InterPro" id="IPR008407">
    <property type="entry name" value="Brnchd-chn_aa_trnsp_AzlD"/>
</dbReference>
<keyword evidence="1" id="KW-0812">Transmembrane</keyword>
<protein>
    <submittedName>
        <fullName evidence="2">AzlD domain-containing protein</fullName>
    </submittedName>
</protein>
<evidence type="ECO:0000256" key="1">
    <source>
        <dbReference type="SAM" id="Phobius"/>
    </source>
</evidence>